<dbReference type="GO" id="GO:0004479">
    <property type="term" value="F:methionyl-tRNA formyltransferase activity"/>
    <property type="evidence" value="ECO:0007669"/>
    <property type="project" value="UniProtKB-EC"/>
</dbReference>
<dbReference type="Pfam" id="PF00551">
    <property type="entry name" value="Formyl_trans_N"/>
    <property type="match status" value="1"/>
</dbReference>
<dbReference type="GO" id="GO:0005829">
    <property type="term" value="C:cytosol"/>
    <property type="evidence" value="ECO:0007669"/>
    <property type="project" value="TreeGrafter"/>
</dbReference>
<dbReference type="Gene3D" id="3.40.50.12230">
    <property type="match status" value="1"/>
</dbReference>
<organism evidence="3 4">
    <name type="scientific">Candidatus Roizmanbacteria bacterium CG_4_10_14_0_8_um_filter_33_9</name>
    <dbReference type="NCBI Taxonomy" id="1974826"/>
    <lineage>
        <taxon>Bacteria</taxon>
        <taxon>Candidatus Roizmaniibacteriota</taxon>
    </lineage>
</organism>
<evidence type="ECO:0000259" key="2">
    <source>
        <dbReference type="Pfam" id="PF00551"/>
    </source>
</evidence>
<reference evidence="4" key="1">
    <citation type="submission" date="2017-09" db="EMBL/GenBank/DDBJ databases">
        <title>Depth-based differentiation of microbial function through sediment-hosted aquifers and enrichment of novel symbionts in the deep terrestrial subsurface.</title>
        <authorList>
            <person name="Probst A.J."/>
            <person name="Ladd B."/>
            <person name="Jarett J.K."/>
            <person name="Geller-Mcgrath D.E."/>
            <person name="Sieber C.M.K."/>
            <person name="Emerson J.B."/>
            <person name="Anantharaman K."/>
            <person name="Thomas B.C."/>
            <person name="Malmstrom R."/>
            <person name="Stieglmeier M."/>
            <person name="Klingl A."/>
            <person name="Woyke T."/>
            <person name="Ryan C.M."/>
            <person name="Banfield J.F."/>
        </authorList>
    </citation>
    <scope>NUCLEOTIDE SEQUENCE [LARGE SCALE GENOMIC DNA]</scope>
</reference>
<dbReference type="CDD" id="cd08646">
    <property type="entry name" value="FMT_core_Met-tRNA-FMT_N"/>
    <property type="match status" value="1"/>
</dbReference>
<gene>
    <name evidence="3" type="ORF">COY87_00420</name>
</gene>
<dbReference type="EMBL" id="PFLI01000016">
    <property type="protein sequence ID" value="PIY72542.1"/>
    <property type="molecule type" value="Genomic_DNA"/>
</dbReference>
<dbReference type="Proteomes" id="UP000229401">
    <property type="component" value="Unassembled WGS sequence"/>
</dbReference>
<accession>A0A2M7QJP8</accession>
<comment type="caution">
    <text evidence="3">The sequence shown here is derived from an EMBL/GenBank/DDBJ whole genome shotgun (WGS) entry which is preliminary data.</text>
</comment>
<dbReference type="AlphaFoldDB" id="A0A2M7QJP8"/>
<evidence type="ECO:0000256" key="1">
    <source>
        <dbReference type="ARBA" id="ARBA00012261"/>
    </source>
</evidence>
<dbReference type="InterPro" id="IPR036477">
    <property type="entry name" value="Formyl_transf_N_sf"/>
</dbReference>
<dbReference type="InterPro" id="IPR002376">
    <property type="entry name" value="Formyl_transf_N"/>
</dbReference>
<dbReference type="EC" id="2.1.2.9" evidence="1"/>
<evidence type="ECO:0000313" key="3">
    <source>
        <dbReference type="EMBL" id="PIY72542.1"/>
    </source>
</evidence>
<feature type="domain" description="Formyl transferase N-terminal" evidence="2">
    <location>
        <begin position="5"/>
        <end position="202"/>
    </location>
</feature>
<dbReference type="PANTHER" id="PTHR11138:SF5">
    <property type="entry name" value="METHIONYL-TRNA FORMYLTRANSFERASE, MITOCHONDRIAL"/>
    <property type="match status" value="1"/>
</dbReference>
<name>A0A2M7QJP8_9BACT</name>
<dbReference type="PANTHER" id="PTHR11138">
    <property type="entry name" value="METHIONYL-TRNA FORMYLTRANSFERASE"/>
    <property type="match status" value="1"/>
</dbReference>
<dbReference type="InterPro" id="IPR001555">
    <property type="entry name" value="GART_AS"/>
</dbReference>
<dbReference type="PROSITE" id="PS00373">
    <property type="entry name" value="GART"/>
    <property type="match status" value="1"/>
</dbReference>
<proteinExistence type="predicted"/>
<protein>
    <recommendedName>
        <fullName evidence="1">methionyl-tRNA formyltransferase</fullName>
        <ecNumber evidence="1">2.1.2.9</ecNumber>
    </recommendedName>
</protein>
<sequence>MQKLKLAYFGSPSFSADFLEKIILDKTLPVEVVLVITQPDKPVGRKQILTPSPVKVVAQKYNIANREIGGIRGQGSRHARIPPLAGEHWREGNEWQNLLSGINIALVYAYGEIIPKDILSFPKYGFWNIHPSLLPLYRGASPIAYPLILGDKETGVSLMLMDDKMDHGPLLAQEKMSIFPTHTRIDLEIKLTNIGFKLFKNVILNLFQDPNPIKMLKPLQGKQVRHDKTQNHTQATYTYRFKKSDGYIAIGTLKKMLENETISIEKLPIFLQTYLAKYIKSSQEQNLILNSKFLILNLFRSLSPWPGIWTIVTINSIKKRLKITEMKIVDGKPTITKVQLEGKNPVDMITFNRAYPSIILTTIIKY</sequence>
<evidence type="ECO:0000313" key="4">
    <source>
        <dbReference type="Proteomes" id="UP000229401"/>
    </source>
</evidence>
<dbReference type="SUPFAM" id="SSF53328">
    <property type="entry name" value="Formyltransferase"/>
    <property type="match status" value="1"/>
</dbReference>
<dbReference type="InterPro" id="IPR041711">
    <property type="entry name" value="Met-tRNA-FMT_N"/>
</dbReference>